<dbReference type="EMBL" id="JAWNGG020000261">
    <property type="protein sequence ID" value="KAK9295438.1"/>
    <property type="molecule type" value="Genomic_DNA"/>
</dbReference>
<reference evidence="2 3" key="1">
    <citation type="submission" date="2024-05" db="EMBL/GenBank/DDBJ databases">
        <title>The nuclear and mitochondrial genome assemblies of Tetragonisca angustula (Apidae: Meliponini), a tiny yet remarkable pollinator in the Neotropics.</title>
        <authorList>
            <person name="Ferrari R."/>
            <person name="Ricardo P.C."/>
            <person name="Dias F.C."/>
            <person name="Araujo N.S."/>
            <person name="Soares D.O."/>
            <person name="Zhou Q.-S."/>
            <person name="Zhu C.-D."/>
            <person name="Coutinho L."/>
            <person name="Airas M.C."/>
            <person name="Batista T.M."/>
        </authorList>
    </citation>
    <scope>NUCLEOTIDE SEQUENCE [LARGE SCALE GENOMIC DNA]</scope>
    <source>
        <strain evidence="2">ASF017062</strain>
        <tissue evidence="2">Abdomen</tissue>
    </source>
</reference>
<name>A0AAW0ZFN9_9HYME</name>
<dbReference type="Proteomes" id="UP001432146">
    <property type="component" value="Unassembled WGS sequence"/>
</dbReference>
<gene>
    <name evidence="2" type="ORF">QLX08_010238</name>
</gene>
<comment type="caution">
    <text evidence="2">The sequence shown here is derived from an EMBL/GenBank/DDBJ whole genome shotgun (WGS) entry which is preliminary data.</text>
</comment>
<protein>
    <submittedName>
        <fullName evidence="2">Uncharacterized protein</fullName>
    </submittedName>
</protein>
<feature type="compositionally biased region" description="Acidic residues" evidence="1">
    <location>
        <begin position="19"/>
        <end position="37"/>
    </location>
</feature>
<evidence type="ECO:0000313" key="3">
    <source>
        <dbReference type="Proteomes" id="UP001432146"/>
    </source>
</evidence>
<evidence type="ECO:0000313" key="2">
    <source>
        <dbReference type="EMBL" id="KAK9295438.1"/>
    </source>
</evidence>
<feature type="region of interest" description="Disordered" evidence="1">
    <location>
        <begin position="1"/>
        <end position="37"/>
    </location>
</feature>
<dbReference type="AlphaFoldDB" id="A0AAW0ZFN9"/>
<evidence type="ECO:0000256" key="1">
    <source>
        <dbReference type="SAM" id="MobiDB-lite"/>
    </source>
</evidence>
<sequence length="86" mass="9760">MSFVEKADGVREGKRACLEEEEGVQEEETELNPEAEDLTEESRALFACFWTYNLSQTVFLGNAPRIRLYANLAFESADLLGDIEPR</sequence>
<keyword evidence="3" id="KW-1185">Reference proteome</keyword>
<feature type="compositionally biased region" description="Basic and acidic residues" evidence="1">
    <location>
        <begin position="1"/>
        <end position="18"/>
    </location>
</feature>
<proteinExistence type="predicted"/>
<accession>A0AAW0ZFN9</accession>
<organism evidence="2 3">
    <name type="scientific">Tetragonisca angustula</name>
    <dbReference type="NCBI Taxonomy" id="166442"/>
    <lineage>
        <taxon>Eukaryota</taxon>
        <taxon>Metazoa</taxon>
        <taxon>Ecdysozoa</taxon>
        <taxon>Arthropoda</taxon>
        <taxon>Hexapoda</taxon>
        <taxon>Insecta</taxon>
        <taxon>Pterygota</taxon>
        <taxon>Neoptera</taxon>
        <taxon>Endopterygota</taxon>
        <taxon>Hymenoptera</taxon>
        <taxon>Apocrita</taxon>
        <taxon>Aculeata</taxon>
        <taxon>Apoidea</taxon>
        <taxon>Anthophila</taxon>
        <taxon>Apidae</taxon>
        <taxon>Tetragonisca</taxon>
    </lineage>
</organism>